<evidence type="ECO:0008006" key="3">
    <source>
        <dbReference type="Google" id="ProtNLM"/>
    </source>
</evidence>
<gene>
    <name evidence="1" type="ORF">NJT12_20850</name>
</gene>
<reference evidence="1 2" key="1">
    <citation type="journal article" date="2023" name="Chemosphere">
        <title>Whole genome analysis of Flavobacterium aziz-sancarii sp. nov., isolated from Ardley Island (Antarctica), revealed a rich resistome and bioremediation potential.</title>
        <authorList>
            <person name="Otur C."/>
            <person name="Okay S."/>
            <person name="Kurt-Kizildogan A."/>
        </authorList>
    </citation>
    <scope>NUCLEOTIDE SEQUENCE [LARGE SCALE GENOMIC DNA]</scope>
    <source>
        <strain evidence="1 2">AC</strain>
    </source>
</reference>
<accession>A0ABT4WHL0</accession>
<protein>
    <recommendedName>
        <fullName evidence="3">Capsid protein</fullName>
    </recommendedName>
</protein>
<keyword evidence="2" id="KW-1185">Reference proteome</keyword>
<comment type="caution">
    <text evidence="1">The sequence shown here is derived from an EMBL/GenBank/DDBJ whole genome shotgun (WGS) entry which is preliminary data.</text>
</comment>
<proteinExistence type="predicted"/>
<evidence type="ECO:0000313" key="1">
    <source>
        <dbReference type="EMBL" id="MDA6072079.1"/>
    </source>
</evidence>
<organism evidence="1 2">
    <name type="scientific">Flavobacterium azizsancarii</name>
    <dbReference type="NCBI Taxonomy" id="2961580"/>
    <lineage>
        <taxon>Bacteria</taxon>
        <taxon>Pseudomonadati</taxon>
        <taxon>Bacteroidota</taxon>
        <taxon>Flavobacteriia</taxon>
        <taxon>Flavobacteriales</taxon>
        <taxon>Flavobacteriaceae</taxon>
        <taxon>Flavobacterium</taxon>
    </lineage>
</organism>
<evidence type="ECO:0000313" key="2">
    <source>
        <dbReference type="Proteomes" id="UP001212170"/>
    </source>
</evidence>
<dbReference type="EMBL" id="JAMZNK010000049">
    <property type="protein sequence ID" value="MDA6072079.1"/>
    <property type="molecule type" value="Genomic_DNA"/>
</dbReference>
<name>A0ABT4WHL0_9FLAO</name>
<sequence length="320" mass="34899">MANPKIPQEFWVSYIVEKLRKTNPHISLCFDESQFIVGGSVVYIPQAGAKPNVVKNRGFGAATAIQRGDTAIAYVLDVFTTDPTALLTSDKLEISYEKQDSLLADHTDTLAESIGDELTYNWIKGMKPAVGGGTTVEFLPASRQIPTSGAATPVNPEDGQTGTRKAFTYKEVQAMQAKFNKDNVPKENRYGMAESYMYQQFIDSLSSNQMAAFQATADLENGIVGKFAGFTFLERSSVLALTSAGVFRLPGEALAATDNLASIFWQKQSVTKSLGDTKLFQDMENPLYYGDIHSGLVKMGGRCRREDWKGVGLIVQAATA</sequence>
<dbReference type="Proteomes" id="UP001212170">
    <property type="component" value="Unassembled WGS sequence"/>
</dbReference>
<dbReference type="RefSeq" id="WP_271337956.1">
    <property type="nucleotide sequence ID" value="NZ_JAMZNK010000049.1"/>
</dbReference>